<name>F7ZCJ7_ROSLO</name>
<evidence type="ECO:0000313" key="2">
    <source>
        <dbReference type="Proteomes" id="UP000001353"/>
    </source>
</evidence>
<keyword evidence="2" id="KW-1185">Reference proteome</keyword>
<dbReference type="KEGG" id="rli:RLO149_c012260"/>
<sequence>MAYQTTEHRTHTAPWSNSRLSLPRQGTLAAVAGILMALTLISVSQGPAQQSDIEDWHGNVASSAR</sequence>
<dbReference type="STRING" id="391595.RLO149_c012260"/>
<gene>
    <name evidence="1" type="ordered locus">RLO149_c012260</name>
</gene>
<organism evidence="1 2">
    <name type="scientific">Roseobacter litoralis (strain ATCC 49566 / DSM 6996 / JCM 21268 / NBRC 15278 / OCh 149)</name>
    <dbReference type="NCBI Taxonomy" id="391595"/>
    <lineage>
        <taxon>Bacteria</taxon>
        <taxon>Pseudomonadati</taxon>
        <taxon>Pseudomonadota</taxon>
        <taxon>Alphaproteobacteria</taxon>
        <taxon>Rhodobacterales</taxon>
        <taxon>Roseobacteraceae</taxon>
        <taxon>Roseobacter</taxon>
    </lineage>
</organism>
<dbReference type="RefSeq" id="WP_013961166.1">
    <property type="nucleotide sequence ID" value="NC_015730.1"/>
</dbReference>
<dbReference type="AlphaFoldDB" id="F7ZCJ7"/>
<protein>
    <submittedName>
        <fullName evidence="1">Uncharacterized protein</fullName>
    </submittedName>
</protein>
<dbReference type="HOGENOM" id="CLU_2847135_0_0_5"/>
<dbReference type="EMBL" id="CP002623">
    <property type="protein sequence ID" value="AEI93228.1"/>
    <property type="molecule type" value="Genomic_DNA"/>
</dbReference>
<proteinExistence type="predicted"/>
<reference evidence="1 2" key="1">
    <citation type="journal article" date="2011" name="BMC Genomics">
        <title>Comparative genome analysis and genome-guided physiological analysis of Roseobacter litoralis.</title>
        <authorList>
            <person name="Kalhoefer D."/>
            <person name="Thole S."/>
            <person name="Voget S."/>
            <person name="Lehmann R."/>
            <person name="Liesegang H."/>
            <person name="Wollher A."/>
            <person name="Daniel R."/>
            <person name="Simon M."/>
            <person name="Brinkhoff T."/>
        </authorList>
    </citation>
    <scope>NUCLEOTIDE SEQUENCE [LARGE SCALE GENOMIC DNA]</scope>
    <source>
        <strain evidence="2">ATCC 49566 / DSM 6996 / JCM 21268 / NBRC 15278 / OCh 149</strain>
    </source>
</reference>
<evidence type="ECO:0000313" key="1">
    <source>
        <dbReference type="EMBL" id="AEI93228.1"/>
    </source>
</evidence>
<accession>F7ZCJ7</accession>
<dbReference type="Proteomes" id="UP000001353">
    <property type="component" value="Chromosome"/>
</dbReference>